<dbReference type="Proteomes" id="UP000199236">
    <property type="component" value="Unassembled WGS sequence"/>
</dbReference>
<keyword evidence="3" id="KW-1185">Reference proteome</keyword>
<evidence type="ECO:0000313" key="2">
    <source>
        <dbReference type="EMBL" id="SFO84611.1"/>
    </source>
</evidence>
<organism evidence="2 3">
    <name type="scientific">Cohaesibacter marisflavi</name>
    <dbReference type="NCBI Taxonomy" id="655353"/>
    <lineage>
        <taxon>Bacteria</taxon>
        <taxon>Pseudomonadati</taxon>
        <taxon>Pseudomonadota</taxon>
        <taxon>Alphaproteobacteria</taxon>
        <taxon>Hyphomicrobiales</taxon>
        <taxon>Cohaesibacteraceae</taxon>
    </lineage>
</organism>
<dbReference type="PANTHER" id="PTHR38595">
    <property type="entry name" value="CYTOPLASMIC PROTEIN-RELATED"/>
    <property type="match status" value="1"/>
</dbReference>
<dbReference type="Pfam" id="PF04965">
    <property type="entry name" value="GPW_gp25"/>
    <property type="match status" value="1"/>
</dbReference>
<dbReference type="InterPro" id="IPR007048">
    <property type="entry name" value="IraD/Gp25-like"/>
</dbReference>
<dbReference type="STRING" id="655353.SAMN04488056_11417"/>
<dbReference type="InterPro" id="IPR017737">
    <property type="entry name" value="TssE1-like"/>
</dbReference>
<dbReference type="RefSeq" id="WP_090075018.1">
    <property type="nucleotide sequence ID" value="NZ_FOVR01000014.1"/>
</dbReference>
<sequence>MADLLLAERLQPSLLDRLTDEAPGRDIDSEAEQFIDINRLRKIIHRDLTWLLNCSNIEAMHDLDLFPNTAASVVNFGISNLSGTGNTQGRIASIQQTIRKAIEVFEPRILRETIEVTPFRKKTDSDAVIAFDIRGELWAKPVPVDLYLRTALDVTNGDLTIKQV</sequence>
<name>A0A1I5KJ71_9HYPH</name>
<evidence type="ECO:0000313" key="3">
    <source>
        <dbReference type="Proteomes" id="UP000199236"/>
    </source>
</evidence>
<dbReference type="PANTHER" id="PTHR38595:SF1">
    <property type="entry name" value="TYPE VI SECRETION SYSTEM COMPONENT TSSE1"/>
    <property type="match status" value="1"/>
</dbReference>
<dbReference type="NCBIfam" id="TIGR03357">
    <property type="entry name" value="VI_zyme"/>
    <property type="match status" value="1"/>
</dbReference>
<dbReference type="InterPro" id="IPR053176">
    <property type="entry name" value="T6SS_TssE1-like"/>
</dbReference>
<dbReference type="EMBL" id="FOVR01000014">
    <property type="protein sequence ID" value="SFO84611.1"/>
    <property type="molecule type" value="Genomic_DNA"/>
</dbReference>
<feature type="domain" description="IraD/Gp25-like" evidence="1">
    <location>
        <begin position="39"/>
        <end position="141"/>
    </location>
</feature>
<proteinExistence type="predicted"/>
<evidence type="ECO:0000259" key="1">
    <source>
        <dbReference type="Pfam" id="PF04965"/>
    </source>
</evidence>
<reference evidence="2 3" key="1">
    <citation type="submission" date="2016-10" db="EMBL/GenBank/DDBJ databases">
        <authorList>
            <person name="de Groot N.N."/>
        </authorList>
    </citation>
    <scope>NUCLEOTIDE SEQUENCE [LARGE SCALE GENOMIC DNA]</scope>
    <source>
        <strain evidence="2 3">CGMCC 1.9157</strain>
    </source>
</reference>
<dbReference type="AlphaFoldDB" id="A0A1I5KJ71"/>
<accession>A0A1I5KJ71</accession>
<dbReference type="SUPFAM" id="SSF160719">
    <property type="entry name" value="gpW/gp25-like"/>
    <property type="match status" value="1"/>
</dbReference>
<protein>
    <submittedName>
        <fullName evidence="2">Type VI secretion system protein ImpF</fullName>
    </submittedName>
</protein>
<dbReference type="OrthoDB" id="119583at2"/>
<gene>
    <name evidence="2" type="ORF">SAMN04488056_11417</name>
</gene>